<dbReference type="AlphaFoldDB" id="A0A085NJJ4"/>
<organism evidence="2">
    <name type="scientific">Trichuris suis</name>
    <name type="common">pig whipworm</name>
    <dbReference type="NCBI Taxonomy" id="68888"/>
    <lineage>
        <taxon>Eukaryota</taxon>
        <taxon>Metazoa</taxon>
        <taxon>Ecdysozoa</taxon>
        <taxon>Nematoda</taxon>
        <taxon>Enoplea</taxon>
        <taxon>Dorylaimia</taxon>
        <taxon>Trichinellida</taxon>
        <taxon>Trichuridae</taxon>
        <taxon>Trichuris</taxon>
    </lineage>
</organism>
<dbReference type="Proteomes" id="UP000030764">
    <property type="component" value="Unassembled WGS sequence"/>
</dbReference>
<name>A0A085NJJ4_9BILA</name>
<dbReference type="EMBL" id="KL367494">
    <property type="protein sequence ID" value="KFD69640.1"/>
    <property type="molecule type" value="Genomic_DNA"/>
</dbReference>
<keyword evidence="3" id="KW-1185">Reference proteome</keyword>
<protein>
    <submittedName>
        <fullName evidence="2">Uncharacterized protein</fullName>
    </submittedName>
</protein>
<accession>A0A085NJJ4</accession>
<evidence type="ECO:0000313" key="1">
    <source>
        <dbReference type="EMBL" id="KFD57121.1"/>
    </source>
</evidence>
<evidence type="ECO:0000313" key="2">
    <source>
        <dbReference type="EMBL" id="KFD69640.1"/>
    </source>
</evidence>
<sequence>MSKFHYLPDLQPSFMLEKACSLDAIAHLLKLQRFDYSNVIWFHFYQRAHVPPINLVSTGQLAEVWSWSYSKSTIFAINILLEHQWIAAFTNS</sequence>
<reference evidence="2 3" key="1">
    <citation type="journal article" date="2014" name="Nat. Genet.">
        <title>Genome and transcriptome of the porcine whipworm Trichuris suis.</title>
        <authorList>
            <person name="Jex A.R."/>
            <person name="Nejsum P."/>
            <person name="Schwarz E.M."/>
            <person name="Hu L."/>
            <person name="Young N.D."/>
            <person name="Hall R.S."/>
            <person name="Korhonen P.K."/>
            <person name="Liao S."/>
            <person name="Thamsborg S."/>
            <person name="Xia J."/>
            <person name="Xu P."/>
            <person name="Wang S."/>
            <person name="Scheerlinck J.P."/>
            <person name="Hofmann A."/>
            <person name="Sternberg P.W."/>
            <person name="Wang J."/>
            <person name="Gasser R.B."/>
        </authorList>
    </citation>
    <scope>NUCLEOTIDE SEQUENCE [LARGE SCALE GENOMIC DNA]</scope>
    <source>
        <strain evidence="2">DCEP-RM93F</strain>
        <strain evidence="1">DCEP-RM93M</strain>
    </source>
</reference>
<evidence type="ECO:0000313" key="3">
    <source>
        <dbReference type="Proteomes" id="UP000030764"/>
    </source>
</evidence>
<dbReference type="EMBL" id="KL363190">
    <property type="protein sequence ID" value="KFD57121.1"/>
    <property type="molecule type" value="Genomic_DNA"/>
</dbReference>
<dbReference type="Proteomes" id="UP000030758">
    <property type="component" value="Unassembled WGS sequence"/>
</dbReference>
<gene>
    <name evidence="1" type="ORF">M513_02006</name>
    <name evidence="2" type="ORF">M514_02006</name>
</gene>
<proteinExistence type="predicted"/>